<feature type="transmembrane region" description="Helical" evidence="5">
    <location>
        <begin position="153"/>
        <end position="173"/>
    </location>
</feature>
<keyword evidence="5" id="KW-0739">Sodium transport</keyword>
<keyword evidence="5" id="KW-0407">Ion channel</keyword>
<dbReference type="InterPro" id="IPR043203">
    <property type="entry name" value="VGCC_Ca_Na"/>
</dbReference>
<keyword evidence="5" id="KW-0406">Ion transport</keyword>
<feature type="compositionally biased region" description="Low complexity" evidence="6">
    <location>
        <begin position="354"/>
        <end position="371"/>
    </location>
</feature>
<accession>A0ABM1DRX8</accession>
<keyword evidence="2 5" id="KW-0812">Transmembrane</keyword>
<feature type="transmembrane region" description="Helical" evidence="5">
    <location>
        <begin position="6"/>
        <end position="27"/>
    </location>
</feature>
<evidence type="ECO:0000256" key="2">
    <source>
        <dbReference type="ARBA" id="ARBA00022692"/>
    </source>
</evidence>
<dbReference type="PROSITE" id="PS50222">
    <property type="entry name" value="EF_HAND_2"/>
    <property type="match status" value="1"/>
</dbReference>
<comment type="caution">
    <text evidence="5">Lacks conserved residue(s) required for the propagation of feature annotation.</text>
</comment>
<keyword evidence="3 5" id="KW-1133">Transmembrane helix</keyword>
<comment type="function">
    <text evidence="5">Mediates the voltage-dependent sodium ion permeability of excitable membranes. Assuming opened or closed conformations in response to the voltage difference across the membrane, the protein forms a sodium-selective channel through which Na(+) ions may pass in accordance with their electrochemical gradient.</text>
</comment>
<evidence type="ECO:0000313" key="9">
    <source>
        <dbReference type="RefSeq" id="XP_014662699.1"/>
    </source>
</evidence>
<name>A0ABM1DRX8_PRICU</name>
<feature type="transmembrane region" description="Helical" evidence="5">
    <location>
        <begin position="48"/>
        <end position="76"/>
    </location>
</feature>
<dbReference type="InterPro" id="IPR001696">
    <property type="entry name" value="Na_channel_asu"/>
</dbReference>
<dbReference type="Pfam" id="PF00520">
    <property type="entry name" value="Ion_trans"/>
    <property type="match status" value="1"/>
</dbReference>
<feature type="compositionally biased region" description="Polar residues" evidence="6">
    <location>
        <begin position="373"/>
        <end position="394"/>
    </location>
</feature>
<feature type="region of interest" description="Disordered" evidence="6">
    <location>
        <begin position="352"/>
        <end position="394"/>
    </location>
</feature>
<sequence length="394" mass="44097">MLILIAALMLDDLIRNVFVTPTLLRVIRVFRIGRVLRLIKAAKGIRKLLFALIISLPALFNIGALLFLIMFIYAIIGMTSFGNLRLGGALNEVVNFQTFGNSMVLLFRLCTSAGWNDVLEPLLRTPGCDPDFSGLPTYEAGGCGSPWLAVPYLTSYILIAFMIIINMYIAIILENFNLAHAQEEVGITEDDIDMFYAHWSRFDQNATQLINFSELSDFVAGLDPPFCIPKPNNIALTSFNLPIVEGDKLHCLDVIRALTKFAMSDVEETAEFAMLQSNIEDKFKEAFPTRRKIIIVSSTMDRKREDRAAKSIQHAWRRWRSRDEAANSTPSINALAAAATPSLFRKAAMKRFLRTPTSQRRSRSPSPSRRQGLSRNDSSRTASQRSLAVPVSTV</sequence>
<proteinExistence type="inferred from homology"/>
<dbReference type="RefSeq" id="XP_014662699.1">
    <property type="nucleotide sequence ID" value="XM_014807213.1"/>
</dbReference>
<dbReference type="InterPro" id="IPR018247">
    <property type="entry name" value="EF_Hand_1_Ca_BS"/>
</dbReference>
<evidence type="ECO:0000256" key="1">
    <source>
        <dbReference type="ARBA" id="ARBA00004141"/>
    </source>
</evidence>
<keyword evidence="5" id="KW-0851">Voltage-gated channel</keyword>
<dbReference type="GeneID" id="106805563"/>
<keyword evidence="5" id="KW-0915">Sodium</keyword>
<dbReference type="InterPro" id="IPR002048">
    <property type="entry name" value="EF_hand_dom"/>
</dbReference>
<evidence type="ECO:0000256" key="3">
    <source>
        <dbReference type="ARBA" id="ARBA00022989"/>
    </source>
</evidence>
<protein>
    <recommendedName>
        <fullName evidence="5">Sodium channel protein</fullName>
    </recommendedName>
</protein>
<dbReference type="PANTHER" id="PTHR10037">
    <property type="entry name" value="VOLTAGE-GATED CATION CHANNEL CALCIUM AND SODIUM"/>
    <property type="match status" value="1"/>
</dbReference>
<dbReference type="InterPro" id="IPR005821">
    <property type="entry name" value="Ion_trans_dom"/>
</dbReference>
<keyword evidence="5" id="KW-0813">Transport</keyword>
<organism evidence="8 9">
    <name type="scientific">Priapulus caudatus</name>
    <name type="common">Priapulid worm</name>
    <dbReference type="NCBI Taxonomy" id="37621"/>
    <lineage>
        <taxon>Eukaryota</taxon>
        <taxon>Metazoa</taxon>
        <taxon>Ecdysozoa</taxon>
        <taxon>Scalidophora</taxon>
        <taxon>Priapulida</taxon>
        <taxon>Priapulimorpha</taxon>
        <taxon>Priapulimorphida</taxon>
        <taxon>Priapulidae</taxon>
        <taxon>Priapulus</taxon>
    </lineage>
</organism>
<feature type="domain" description="EF-hand" evidence="7">
    <location>
        <begin position="190"/>
        <end position="225"/>
    </location>
</feature>
<keyword evidence="4 5" id="KW-0472">Membrane</keyword>
<evidence type="ECO:0000313" key="8">
    <source>
        <dbReference type="Proteomes" id="UP000695022"/>
    </source>
</evidence>
<evidence type="ECO:0000256" key="6">
    <source>
        <dbReference type="SAM" id="MobiDB-lite"/>
    </source>
</evidence>
<dbReference type="PANTHER" id="PTHR10037:SF62">
    <property type="entry name" value="SODIUM CHANNEL PROTEIN 60E"/>
    <property type="match status" value="1"/>
</dbReference>
<dbReference type="Proteomes" id="UP000695022">
    <property type="component" value="Unplaced"/>
</dbReference>
<dbReference type="PRINTS" id="PR00170">
    <property type="entry name" value="NACHANNEL"/>
</dbReference>
<evidence type="ECO:0000256" key="5">
    <source>
        <dbReference type="RuleBase" id="RU361132"/>
    </source>
</evidence>
<dbReference type="Gene3D" id="1.10.238.10">
    <property type="entry name" value="EF-hand"/>
    <property type="match status" value="1"/>
</dbReference>
<dbReference type="PROSITE" id="PS00018">
    <property type="entry name" value="EF_HAND_1"/>
    <property type="match status" value="1"/>
</dbReference>
<gene>
    <name evidence="9" type="primary">LOC106805563</name>
</gene>
<comment type="similarity">
    <text evidence="5">Belongs to the sodium channel (TC 1.A.1.10) family.</text>
</comment>
<dbReference type="SUPFAM" id="SSF81324">
    <property type="entry name" value="Voltage-gated potassium channels"/>
    <property type="match status" value="1"/>
</dbReference>
<evidence type="ECO:0000259" key="7">
    <source>
        <dbReference type="PROSITE" id="PS50222"/>
    </source>
</evidence>
<keyword evidence="5" id="KW-0894">Sodium channel</keyword>
<keyword evidence="8" id="KW-1185">Reference proteome</keyword>
<reference evidence="9" key="1">
    <citation type="submission" date="2025-08" db="UniProtKB">
        <authorList>
            <consortium name="RefSeq"/>
        </authorList>
    </citation>
    <scope>IDENTIFICATION</scope>
</reference>
<comment type="subcellular location">
    <subcellularLocation>
        <location evidence="5">Cell membrane</location>
        <topology evidence="5">Multi-pass membrane protein</topology>
    </subcellularLocation>
    <subcellularLocation>
        <location evidence="1">Membrane</location>
        <topology evidence="1">Multi-pass membrane protein</topology>
    </subcellularLocation>
</comment>
<evidence type="ECO:0000256" key="4">
    <source>
        <dbReference type="ARBA" id="ARBA00023136"/>
    </source>
</evidence>
<dbReference type="Gene3D" id="1.10.287.70">
    <property type="match status" value="1"/>
</dbReference>